<dbReference type="GO" id="GO:0005829">
    <property type="term" value="C:cytosol"/>
    <property type="evidence" value="ECO:0007669"/>
    <property type="project" value="TreeGrafter"/>
</dbReference>
<dbReference type="InterPro" id="IPR037925">
    <property type="entry name" value="FlgE/F/G-like"/>
</dbReference>
<evidence type="ECO:0000313" key="11">
    <source>
        <dbReference type="Proteomes" id="UP000074119"/>
    </source>
</evidence>
<dbReference type="InterPro" id="IPR010930">
    <property type="entry name" value="Flg_bb/hook_C_dom"/>
</dbReference>
<dbReference type="NCBIfam" id="NF004238">
    <property type="entry name" value="PRK05682.1-1"/>
    <property type="match status" value="1"/>
</dbReference>
<dbReference type="GO" id="GO:0009425">
    <property type="term" value="C:bacterial-type flagellum basal body"/>
    <property type="evidence" value="ECO:0007669"/>
    <property type="project" value="UniProtKB-SubCell"/>
</dbReference>
<evidence type="ECO:0000256" key="4">
    <source>
        <dbReference type="ARBA" id="ARBA00023143"/>
    </source>
</evidence>
<feature type="domain" description="Flagellar hook protein FlgE D2" evidence="8">
    <location>
        <begin position="161"/>
        <end position="286"/>
    </location>
</feature>
<feature type="domain" description="Flagellar basal-body/hook protein C-terminal" evidence="7">
    <location>
        <begin position="359"/>
        <end position="404"/>
    </location>
</feature>
<dbReference type="InterPro" id="IPR020013">
    <property type="entry name" value="Flagellar_FlgE/F/G"/>
</dbReference>
<dbReference type="Pfam" id="PF00460">
    <property type="entry name" value="Flg_bb_rod"/>
    <property type="match status" value="1"/>
</dbReference>
<dbReference type="Pfam" id="PF07559">
    <property type="entry name" value="FlgE_D2"/>
    <property type="match status" value="1"/>
</dbReference>
<keyword evidence="4 5" id="KW-0975">Bacterial flagellum</keyword>
<evidence type="ECO:0000256" key="2">
    <source>
        <dbReference type="ARBA" id="ARBA00009677"/>
    </source>
</evidence>
<dbReference type="InterPro" id="IPR053967">
    <property type="entry name" value="LlgE_F_G-like_D1"/>
</dbReference>
<dbReference type="EMBL" id="CP014544">
    <property type="protein sequence ID" value="AMO67861.1"/>
    <property type="molecule type" value="Genomic_DNA"/>
</dbReference>
<dbReference type="GO" id="GO:0009424">
    <property type="term" value="C:bacterial-type flagellum hook"/>
    <property type="evidence" value="ECO:0007669"/>
    <property type="project" value="TreeGrafter"/>
</dbReference>
<accession>A0A127M3X4</accession>
<dbReference type="InterPro" id="IPR011491">
    <property type="entry name" value="FlgE_D2"/>
</dbReference>
<evidence type="ECO:0000259" key="8">
    <source>
        <dbReference type="Pfam" id="PF07559"/>
    </source>
</evidence>
<evidence type="ECO:0000259" key="9">
    <source>
        <dbReference type="Pfam" id="PF22692"/>
    </source>
</evidence>
<dbReference type="InterPro" id="IPR001444">
    <property type="entry name" value="Flag_bb_rod_N"/>
</dbReference>
<dbReference type="SUPFAM" id="SSF117143">
    <property type="entry name" value="Flagellar hook protein flgE"/>
    <property type="match status" value="1"/>
</dbReference>
<keyword evidence="10" id="KW-0966">Cell projection</keyword>
<evidence type="ECO:0000256" key="5">
    <source>
        <dbReference type="RuleBase" id="RU362116"/>
    </source>
</evidence>
<dbReference type="STRING" id="1470434.AZF00_05895"/>
<organism evidence="10 11">
    <name type="scientific">Zhongshania aliphaticivorans</name>
    <dbReference type="NCBI Taxonomy" id="1470434"/>
    <lineage>
        <taxon>Bacteria</taxon>
        <taxon>Pseudomonadati</taxon>
        <taxon>Pseudomonadota</taxon>
        <taxon>Gammaproteobacteria</taxon>
        <taxon>Cellvibrionales</taxon>
        <taxon>Spongiibacteraceae</taxon>
        <taxon>Zhongshania</taxon>
    </lineage>
</organism>
<dbReference type="InterPro" id="IPR037058">
    <property type="entry name" value="Falgellar_hook_FlgE_sf"/>
</dbReference>
<feature type="domain" description="Flagellar hook protein FlgE/F/G-like D1" evidence="9">
    <location>
        <begin position="83"/>
        <end position="142"/>
    </location>
</feature>
<dbReference type="Pfam" id="PF06429">
    <property type="entry name" value="Flg_bbr_C"/>
    <property type="match status" value="1"/>
</dbReference>
<dbReference type="Gene3D" id="2.60.98.20">
    <property type="entry name" value="Flagellar hook protein FlgE"/>
    <property type="match status" value="1"/>
</dbReference>
<gene>
    <name evidence="10" type="ORF">AZF00_05895</name>
</gene>
<dbReference type="PANTHER" id="PTHR30435">
    <property type="entry name" value="FLAGELLAR PROTEIN"/>
    <property type="match status" value="1"/>
</dbReference>
<proteinExistence type="inferred from homology"/>
<dbReference type="GO" id="GO:0071978">
    <property type="term" value="P:bacterial-type flagellum-dependent swarming motility"/>
    <property type="evidence" value="ECO:0007669"/>
    <property type="project" value="TreeGrafter"/>
</dbReference>
<comment type="subcellular location">
    <subcellularLocation>
        <location evidence="1 5">Bacterial flagellum basal body</location>
    </subcellularLocation>
</comment>
<evidence type="ECO:0000259" key="6">
    <source>
        <dbReference type="Pfam" id="PF00460"/>
    </source>
</evidence>
<dbReference type="KEGG" id="zal:AZF00_05895"/>
<feature type="domain" description="Flagellar basal body rod protein N-terminal" evidence="6">
    <location>
        <begin position="3"/>
        <end position="33"/>
    </location>
</feature>
<evidence type="ECO:0000259" key="7">
    <source>
        <dbReference type="Pfam" id="PF06429"/>
    </source>
</evidence>
<evidence type="ECO:0000256" key="3">
    <source>
        <dbReference type="ARBA" id="ARBA00019015"/>
    </source>
</evidence>
<reference evidence="10 11" key="1">
    <citation type="submission" date="2015-12" db="EMBL/GenBank/DDBJ databases">
        <authorList>
            <person name="Shamseldin A."/>
            <person name="Moawad H."/>
            <person name="Abd El-Rahim W.M."/>
            <person name="Sadowsky M.J."/>
        </authorList>
    </citation>
    <scope>NUCLEOTIDE SEQUENCE [LARGE SCALE GENOMIC DNA]</scope>
    <source>
        <strain evidence="10 11">SM2</strain>
    </source>
</reference>
<dbReference type="Proteomes" id="UP000074119">
    <property type="component" value="Chromosome"/>
</dbReference>
<comment type="function">
    <text evidence="5">A flexible structure which links the flagellar filament to the drive apparatus in the basal body.</text>
</comment>
<dbReference type="NCBIfam" id="TIGR03506">
    <property type="entry name" value="FlgEFG_subfam"/>
    <property type="match status" value="1"/>
</dbReference>
<dbReference type="RefSeq" id="WP_008246903.1">
    <property type="nucleotide sequence ID" value="NZ_CP014544.1"/>
</dbReference>
<keyword evidence="10" id="KW-0969">Cilium</keyword>
<dbReference type="PANTHER" id="PTHR30435:SF1">
    <property type="entry name" value="FLAGELLAR HOOK PROTEIN FLGE"/>
    <property type="match status" value="1"/>
</dbReference>
<evidence type="ECO:0000256" key="1">
    <source>
        <dbReference type="ARBA" id="ARBA00004117"/>
    </source>
</evidence>
<keyword evidence="10" id="KW-0282">Flagellum</keyword>
<evidence type="ECO:0000313" key="10">
    <source>
        <dbReference type="EMBL" id="AMO67861.1"/>
    </source>
</evidence>
<dbReference type="AlphaFoldDB" id="A0A127M3X4"/>
<dbReference type="Pfam" id="PF22692">
    <property type="entry name" value="LlgE_F_G_D1"/>
    <property type="match status" value="1"/>
</dbReference>
<comment type="similarity">
    <text evidence="2 5">Belongs to the flagella basal body rod proteins family.</text>
</comment>
<sequence>MSFRIALSGLNAAQSHLDVTAHNIANVNTTGFKGSRAAFADVYATANNDVTKTTPGAGARLATITQQFSQGNVDFTDNNLDLAVSGEGFFTMKGSGGVTYTRAGAFSVDRDGFVVNNNLERLQVFPPTGNGGFSTGSLSDLQLEVNENAPKQTARGDIGVNLPANAPVPSVAPFDPTLPGSYNHATSMTVYDSLGTQHTATLYFVRDAAANSWNQQLYVDNNPVGGANTLTFSNAGVLQVPANGLVTYPAYDPGTGSADMNLSFNFNASTQYGQEFGVNNLQQDGFTTGRLTGIEVASTGVVSARYTNGQSTQLGKIAMASFTNPNGLQQQGDTSWAETFSSGSPRVGEAGTSNFGLLQSGALESSNVDLTEQLVEMITAQRNFQANTQMISTADAVTQAIINIR</sequence>
<protein>
    <recommendedName>
        <fullName evidence="3 5">Flagellar hook protein FlgE</fullName>
    </recommendedName>
</protein>
<name>A0A127M3X4_9GAMM</name>